<evidence type="ECO:0000256" key="2">
    <source>
        <dbReference type="ARBA" id="ARBA00022691"/>
    </source>
</evidence>
<comment type="cofactor">
    <cofactor evidence="8">
        <name>[4Fe-4S] cluster</name>
        <dbReference type="ChEBI" id="CHEBI:49883"/>
    </cofactor>
    <text evidence="8">Binds 1 [4Fe-4S] cluster. The cluster is coordinated with 3 cysteines and an exchangeable S-adenosyl-L-methionine.</text>
</comment>
<comment type="cofactor">
    <cofactor evidence="8">
        <name>S-adenosyl-L-methionine</name>
        <dbReference type="ChEBI" id="CHEBI:59789"/>
    </cofactor>
    <text evidence="8">Binds 1 S-adenosyl-L-methionine per subunit.</text>
</comment>
<evidence type="ECO:0000256" key="6">
    <source>
        <dbReference type="ARBA" id="ARBA00023014"/>
    </source>
</evidence>
<dbReference type="GO" id="GO:1904047">
    <property type="term" value="F:S-adenosyl-L-methionine binding"/>
    <property type="evidence" value="ECO:0007669"/>
    <property type="project" value="UniProtKB-UniRule"/>
</dbReference>
<dbReference type="PIRSF" id="PIRSF000370">
    <property type="entry name" value="QueE"/>
    <property type="match status" value="1"/>
</dbReference>
<dbReference type="HAMAP" id="MF_00917">
    <property type="entry name" value="QueE"/>
    <property type="match status" value="1"/>
</dbReference>
<dbReference type="PANTHER" id="PTHR42836:SF1">
    <property type="entry name" value="7-CARBOXY-7-DEAZAGUANINE SYNTHASE"/>
    <property type="match status" value="1"/>
</dbReference>
<keyword evidence="11" id="KW-1185">Reference proteome</keyword>
<feature type="binding site" evidence="8">
    <location>
        <position position="36"/>
    </location>
    <ligand>
        <name>substrate</name>
    </ligand>
</feature>
<evidence type="ECO:0000256" key="1">
    <source>
        <dbReference type="ARBA" id="ARBA00022485"/>
    </source>
</evidence>
<comment type="subunit">
    <text evidence="8">Homodimer.</text>
</comment>
<keyword evidence="5 8" id="KW-0408">Iron</keyword>
<dbReference type="PANTHER" id="PTHR42836">
    <property type="entry name" value="7-CARBOXY-7-DEAZAGUANINE SYNTHASE"/>
    <property type="match status" value="1"/>
</dbReference>
<feature type="binding site" evidence="8">
    <location>
        <begin position="46"/>
        <end position="48"/>
    </location>
    <ligand>
        <name>S-adenosyl-L-methionine</name>
        <dbReference type="ChEBI" id="CHEBI:59789"/>
    </ligand>
</feature>
<feature type="binding site" evidence="8">
    <location>
        <position position="207"/>
    </location>
    <ligand>
        <name>substrate</name>
    </ligand>
</feature>
<dbReference type="InterPro" id="IPR058240">
    <property type="entry name" value="rSAM_sf"/>
</dbReference>
<dbReference type="InterPro" id="IPR013785">
    <property type="entry name" value="Aldolase_TIM"/>
</dbReference>
<comment type="caution">
    <text evidence="8">Lacks conserved residue(s) required for the propagation of feature annotation.</text>
</comment>
<dbReference type="UniPathway" id="UPA00391"/>
<evidence type="ECO:0000256" key="3">
    <source>
        <dbReference type="ARBA" id="ARBA00022723"/>
    </source>
</evidence>
<dbReference type="Pfam" id="PF04055">
    <property type="entry name" value="Radical_SAM"/>
    <property type="match status" value="1"/>
</dbReference>
<comment type="pathway">
    <text evidence="8">Purine metabolism; 7-cyano-7-deazaguanine biosynthesis.</text>
</comment>
<keyword evidence="1 8" id="KW-0004">4Fe-4S</keyword>
<evidence type="ECO:0000256" key="7">
    <source>
        <dbReference type="ARBA" id="ARBA00023239"/>
    </source>
</evidence>
<dbReference type="InterPro" id="IPR024924">
    <property type="entry name" value="7-CO-7-deazaguanine_synth-like"/>
</dbReference>
<comment type="catalytic activity">
    <reaction evidence="8">
        <text>6-carboxy-5,6,7,8-tetrahydropterin + H(+) = 7-carboxy-7-carbaguanine + NH4(+)</text>
        <dbReference type="Rhea" id="RHEA:27974"/>
        <dbReference type="ChEBI" id="CHEBI:15378"/>
        <dbReference type="ChEBI" id="CHEBI:28938"/>
        <dbReference type="ChEBI" id="CHEBI:61032"/>
        <dbReference type="ChEBI" id="CHEBI:61036"/>
        <dbReference type="EC" id="4.3.99.3"/>
    </reaction>
</comment>
<dbReference type="GO" id="GO:0008616">
    <property type="term" value="P:tRNA queuosine(34) biosynthetic process"/>
    <property type="evidence" value="ECO:0007669"/>
    <property type="project" value="UniProtKB-UniRule"/>
</dbReference>
<evidence type="ECO:0000256" key="4">
    <source>
        <dbReference type="ARBA" id="ARBA00022842"/>
    </source>
</evidence>
<comment type="cofactor">
    <cofactor evidence="8">
        <name>Mg(2+)</name>
        <dbReference type="ChEBI" id="CHEBI:18420"/>
    </cofactor>
</comment>
<evidence type="ECO:0000313" key="10">
    <source>
        <dbReference type="EMBL" id="RAI98421.1"/>
    </source>
</evidence>
<dbReference type="GO" id="GO:0000287">
    <property type="term" value="F:magnesium ion binding"/>
    <property type="evidence" value="ECO:0007669"/>
    <property type="project" value="UniProtKB-UniRule"/>
</dbReference>
<reference evidence="10 11" key="1">
    <citation type="submission" date="2018-06" db="EMBL/GenBank/DDBJ databases">
        <title>Genomic Encyclopedia of Archaeal and Bacterial Type Strains, Phase II (KMG-II): from individual species to whole genera.</title>
        <authorList>
            <person name="Goeker M."/>
        </authorList>
    </citation>
    <scope>NUCLEOTIDE SEQUENCE [LARGE SCALE GENOMIC DNA]</scope>
    <source>
        <strain evidence="10 11">DSM 23857</strain>
    </source>
</reference>
<feature type="binding site" evidence="8">
    <location>
        <position position="44"/>
    </location>
    <ligand>
        <name>[4Fe-4S] cluster</name>
        <dbReference type="ChEBI" id="CHEBI:49883"/>
        <note>4Fe-4S-S-AdoMet</note>
    </ligand>
</feature>
<dbReference type="InterPro" id="IPR007197">
    <property type="entry name" value="rSAM"/>
</dbReference>
<comment type="caution">
    <text evidence="10">The sequence shown here is derived from an EMBL/GenBank/DDBJ whole genome shotgun (WGS) entry which is preliminary data.</text>
</comment>
<dbReference type="SFLD" id="SFLDS00029">
    <property type="entry name" value="Radical_SAM"/>
    <property type="match status" value="1"/>
</dbReference>
<feature type="binding site" evidence="8">
    <location>
        <position position="40"/>
    </location>
    <ligand>
        <name>[4Fe-4S] cluster</name>
        <dbReference type="ChEBI" id="CHEBI:49883"/>
        <note>4Fe-4S-S-AdoMet</note>
    </ligand>
</feature>
<feature type="binding site" evidence="8">
    <location>
        <begin position="21"/>
        <end position="23"/>
    </location>
    <ligand>
        <name>substrate</name>
    </ligand>
</feature>
<keyword evidence="7 8" id="KW-0456">Lyase</keyword>
<dbReference type="SUPFAM" id="SSF102114">
    <property type="entry name" value="Radical SAM enzymes"/>
    <property type="match status" value="1"/>
</dbReference>
<sequence>MDTSIATNNRTLPVMEYFYTIQGEGFYQGQAAYFIRLGGCDVGCHWCDVKESWDADKHPKYDVADIVSQAAQFPGRIAVITGGEPLMHNLDALTSALHEAGFRTHIETSGSSPLSGSLDWITLSPKKFKAPLEEVNRAAHELKVVIFNKSDFAWAEKHAALASPGCKLYLQPEWSKAKEMTPLIVDYIKDHPQWQLSLQVHKYINVP</sequence>
<keyword evidence="4 8" id="KW-0460">Magnesium</keyword>
<feature type="binding site" evidence="8">
    <location>
        <position position="47"/>
    </location>
    <ligand>
        <name>[4Fe-4S] cluster</name>
        <dbReference type="ChEBI" id="CHEBI:49883"/>
        <note>4Fe-4S-S-AdoMet</note>
    </ligand>
</feature>
<dbReference type="RefSeq" id="WP_245952803.1">
    <property type="nucleotide sequence ID" value="NZ_QLLL01000012.1"/>
</dbReference>
<keyword evidence="2 8" id="KW-0949">S-adenosyl-L-methionine</keyword>
<accession>A0A327Q3W1</accession>
<feature type="binding site" evidence="8">
    <location>
        <position position="81"/>
    </location>
    <ligand>
        <name>substrate</name>
    </ligand>
</feature>
<evidence type="ECO:0000259" key="9">
    <source>
        <dbReference type="PROSITE" id="PS51918"/>
    </source>
</evidence>
<dbReference type="GO" id="GO:0016840">
    <property type="term" value="F:carbon-nitrogen lyase activity"/>
    <property type="evidence" value="ECO:0007669"/>
    <property type="project" value="UniProtKB-UniRule"/>
</dbReference>
<proteinExistence type="inferred from homology"/>
<evidence type="ECO:0000256" key="8">
    <source>
        <dbReference type="HAMAP-Rule" id="MF_00917"/>
    </source>
</evidence>
<name>A0A327Q3W1_9BACT</name>
<dbReference type="EMBL" id="QLLL01000012">
    <property type="protein sequence ID" value="RAI98421.1"/>
    <property type="molecule type" value="Genomic_DNA"/>
</dbReference>
<dbReference type="PROSITE" id="PS51918">
    <property type="entry name" value="RADICAL_SAM"/>
    <property type="match status" value="1"/>
</dbReference>
<gene>
    <name evidence="8" type="primary">queE</name>
    <name evidence="10" type="ORF">LX64_04783</name>
</gene>
<evidence type="ECO:0000256" key="5">
    <source>
        <dbReference type="ARBA" id="ARBA00023004"/>
    </source>
</evidence>
<feature type="binding site" evidence="8">
    <location>
        <begin position="124"/>
        <end position="126"/>
    </location>
    <ligand>
        <name>S-adenosyl-L-methionine</name>
        <dbReference type="ChEBI" id="CHEBI:59789"/>
    </ligand>
</feature>
<dbReference type="Gene3D" id="3.20.20.70">
    <property type="entry name" value="Aldolase class I"/>
    <property type="match status" value="1"/>
</dbReference>
<dbReference type="Proteomes" id="UP000249547">
    <property type="component" value="Unassembled WGS sequence"/>
</dbReference>
<comment type="similarity">
    <text evidence="8">Belongs to the radical SAM superfamily. 7-carboxy-7-deazaguanine synthase family.</text>
</comment>
<dbReference type="AlphaFoldDB" id="A0A327Q3W1"/>
<keyword evidence="8" id="KW-0671">Queuosine biosynthesis</keyword>
<dbReference type="GO" id="GO:0051539">
    <property type="term" value="F:4 iron, 4 sulfur cluster binding"/>
    <property type="evidence" value="ECO:0007669"/>
    <property type="project" value="UniProtKB-UniRule"/>
</dbReference>
<comment type="function">
    <text evidence="8">Catalyzes the complex heterocyclic radical-mediated conversion of 6-carboxy-5,6,7,8-tetrahydropterin (CPH4) to 7-carboxy-7-deazaguanine (CDG), a step common to the biosynthetic pathways of all 7-deazapurine-containing compounds.</text>
</comment>
<feature type="binding site" evidence="8">
    <location>
        <position position="83"/>
    </location>
    <ligand>
        <name>S-adenosyl-L-methionine</name>
        <dbReference type="ChEBI" id="CHEBI:59789"/>
    </ligand>
</feature>
<organism evidence="10 11">
    <name type="scientific">Chitinophaga skermanii</name>
    <dbReference type="NCBI Taxonomy" id="331697"/>
    <lineage>
        <taxon>Bacteria</taxon>
        <taxon>Pseudomonadati</taxon>
        <taxon>Bacteroidota</taxon>
        <taxon>Chitinophagia</taxon>
        <taxon>Chitinophagales</taxon>
        <taxon>Chitinophagaceae</taxon>
        <taxon>Chitinophaga</taxon>
    </lineage>
</organism>
<feature type="domain" description="Radical SAM core" evidence="9">
    <location>
        <begin position="27"/>
        <end position="207"/>
    </location>
</feature>
<keyword evidence="6 8" id="KW-0411">Iron-sulfur</keyword>
<dbReference type="EC" id="4.3.99.3" evidence="8"/>
<protein>
    <recommendedName>
        <fullName evidence="8">7-carboxy-7-deazaguanine synthase</fullName>
        <shortName evidence="8">CDG synthase</shortName>
        <ecNumber evidence="8">4.3.99.3</ecNumber>
    </recommendedName>
    <alternativeName>
        <fullName evidence="8">Queuosine biosynthesis protein QueE</fullName>
    </alternativeName>
</protein>
<evidence type="ECO:0000313" key="11">
    <source>
        <dbReference type="Proteomes" id="UP000249547"/>
    </source>
</evidence>
<keyword evidence="3 8" id="KW-0479">Metal-binding</keyword>